<keyword evidence="5 6" id="KW-0472">Membrane</keyword>
<reference evidence="7" key="2">
    <citation type="submission" date="2022-06" db="UniProtKB">
        <authorList>
            <consortium name="EnsemblMetazoa"/>
        </authorList>
    </citation>
    <scope>IDENTIFICATION</scope>
    <source>
        <strain evidence="7">PS312</strain>
    </source>
</reference>
<comment type="similarity">
    <text evidence="2">Belongs to the nematode receptor-like protein srd family.</text>
</comment>
<feature type="transmembrane region" description="Helical" evidence="6">
    <location>
        <begin position="760"/>
        <end position="777"/>
    </location>
</feature>
<keyword evidence="3 6" id="KW-0812">Transmembrane</keyword>
<dbReference type="Pfam" id="PF10317">
    <property type="entry name" value="7TM_GPCR_Srd"/>
    <property type="match status" value="5"/>
</dbReference>
<feature type="transmembrane region" description="Helical" evidence="6">
    <location>
        <begin position="1174"/>
        <end position="1191"/>
    </location>
</feature>
<evidence type="ECO:0000256" key="1">
    <source>
        <dbReference type="ARBA" id="ARBA00004141"/>
    </source>
</evidence>
<keyword evidence="8" id="KW-1185">Reference proteome</keyword>
<protein>
    <recommendedName>
        <fullName evidence="9">G protein-coupled receptor</fullName>
    </recommendedName>
</protein>
<evidence type="ECO:0000256" key="3">
    <source>
        <dbReference type="ARBA" id="ARBA00022692"/>
    </source>
</evidence>
<organism evidence="7 8">
    <name type="scientific">Pristionchus pacificus</name>
    <name type="common">Parasitic nematode worm</name>
    <dbReference type="NCBI Taxonomy" id="54126"/>
    <lineage>
        <taxon>Eukaryota</taxon>
        <taxon>Metazoa</taxon>
        <taxon>Ecdysozoa</taxon>
        <taxon>Nematoda</taxon>
        <taxon>Chromadorea</taxon>
        <taxon>Rhabditida</taxon>
        <taxon>Rhabditina</taxon>
        <taxon>Diplogasteromorpha</taxon>
        <taxon>Diplogasteroidea</taxon>
        <taxon>Neodiplogasteridae</taxon>
        <taxon>Pristionchus</taxon>
    </lineage>
</organism>
<feature type="transmembrane region" description="Helical" evidence="6">
    <location>
        <begin position="314"/>
        <end position="339"/>
    </location>
</feature>
<feature type="transmembrane region" description="Helical" evidence="6">
    <location>
        <begin position="1015"/>
        <end position="1036"/>
    </location>
</feature>
<feature type="transmembrane region" description="Helical" evidence="6">
    <location>
        <begin position="262"/>
        <end position="284"/>
    </location>
</feature>
<evidence type="ECO:0000256" key="4">
    <source>
        <dbReference type="ARBA" id="ARBA00022989"/>
    </source>
</evidence>
<evidence type="ECO:0000313" key="7">
    <source>
        <dbReference type="EnsemblMetazoa" id="PPA29380.1"/>
    </source>
</evidence>
<accession>A0A8R1YND9</accession>
<feature type="transmembrane region" description="Helical" evidence="6">
    <location>
        <begin position="143"/>
        <end position="166"/>
    </location>
</feature>
<evidence type="ECO:0000256" key="5">
    <source>
        <dbReference type="ARBA" id="ARBA00023136"/>
    </source>
</evidence>
<feature type="transmembrane region" description="Helical" evidence="6">
    <location>
        <begin position="1774"/>
        <end position="1798"/>
    </location>
</feature>
<feature type="transmembrane region" description="Helical" evidence="6">
    <location>
        <begin position="1472"/>
        <end position="1502"/>
    </location>
</feature>
<dbReference type="GO" id="GO:0016020">
    <property type="term" value="C:membrane"/>
    <property type="evidence" value="ECO:0007669"/>
    <property type="project" value="UniProtKB-SubCell"/>
</dbReference>
<feature type="transmembrane region" description="Helical" evidence="6">
    <location>
        <begin position="1119"/>
        <end position="1138"/>
    </location>
</feature>
<feature type="transmembrane region" description="Helical" evidence="6">
    <location>
        <begin position="1048"/>
        <end position="1069"/>
    </location>
</feature>
<dbReference type="InterPro" id="IPR019422">
    <property type="entry name" value="7TM_GPCR_serpentine_rcpt_Srh"/>
</dbReference>
<reference evidence="8" key="1">
    <citation type="journal article" date="2008" name="Nat. Genet.">
        <title>The Pristionchus pacificus genome provides a unique perspective on nematode lifestyle and parasitism.</title>
        <authorList>
            <person name="Dieterich C."/>
            <person name="Clifton S.W."/>
            <person name="Schuster L.N."/>
            <person name="Chinwalla A."/>
            <person name="Delehaunty K."/>
            <person name="Dinkelacker I."/>
            <person name="Fulton L."/>
            <person name="Fulton R."/>
            <person name="Godfrey J."/>
            <person name="Minx P."/>
            <person name="Mitreva M."/>
            <person name="Roeseler W."/>
            <person name="Tian H."/>
            <person name="Witte H."/>
            <person name="Yang S.P."/>
            <person name="Wilson R.K."/>
            <person name="Sommer R.J."/>
        </authorList>
    </citation>
    <scope>NUCLEOTIDE SEQUENCE [LARGE SCALE GENOMIC DNA]</scope>
    <source>
        <strain evidence="8">PS312</strain>
    </source>
</reference>
<dbReference type="Pfam" id="PF10318">
    <property type="entry name" value="7TM_GPCR_Srh"/>
    <property type="match status" value="1"/>
</dbReference>
<feature type="transmembrane region" description="Helical" evidence="6">
    <location>
        <begin position="824"/>
        <end position="847"/>
    </location>
</feature>
<dbReference type="SUPFAM" id="SSF81321">
    <property type="entry name" value="Family A G protein-coupled receptor-like"/>
    <property type="match status" value="3"/>
</dbReference>
<feature type="transmembrane region" description="Helical" evidence="6">
    <location>
        <begin position="570"/>
        <end position="592"/>
    </location>
</feature>
<sequence>MFTISRAQVVRTAVFGARKLSRLAISKITLDHSPILPILPVFFSGAVGAYALCQFDFVSVVMNSTAKERLQCVSFMSLLAPLITLYCVKPYKDFVTSISRCNLSGLRAANYKIYRQCSSLESVISLRKMYLPWPLPGHDLATIIHHSIVDSLAVIFNLLLILAVFFRSPMSLRSYKVLLMNSAIIDLLGSFTMLMVMVRLIPVSNSLAYVYDGPCVYVSGMFCHCLYTVMLATFSQSLFLIASSFAYRMYILGRPSPSSKAVFLACLLVSIPNLIVLTTFIFTLDDADDVKAELKSLRPDYELDDYLIQGHVSIFNVLTLFTILAMTMPIGPTLILIIFMRKKVLTKLTAHSVQMSGRTAQMHSTLTKVLTLQSVLPVFFSGAVGSYALCQFDVVCSPVQEHFIMECVSFMALFSPMITLYCMKPYKELAICSEHHSLLFHRNQKECKKARKRSTLIHSSGVMHLPSPIPGHDLASIIHHSIVDGPAVIFNTLLLFAVVLRSPPSLRIIPATPALAYVYDGPCAYVSGMFCHVVYTIMLATISQSLFLIASSFAYRLYILGRPSPTNKTVIIACLIMSIPNLIIIASFVFILDDPNDVRAQMIALRPDYVLDEYEVQGHASIFNVVTIFTILAMTMPSSPTLFVIFIMRKKVGCAQVMDRIKVLTKLNAHSVQMSGRTAQMHNTLTRVLTLQSVLPVFFSGAVASYGLCQFEIIFVISLARCDFAEIKRGITTSHLLDRLVFVHSSPDMERSSINRFERWWAGAGYTISFPVNTMFLPSPLPLHDLATIIHHSIVDSLAIVCNILLLLAVILRSPQSLRSYKVLLMNSAVIDLMSSFTALMTMIRLIPVNNSIAYVYDGPCVYVSGPFCHCLYTVMLATLSQSLFLIASSFAYRLYILGRPTPTNKTVFFGSVLVSIPNLMILTTFMFTLDDPDDVRKIMRVLRPNYALDEYLVEGHVSIINVLTLFTILAMTVPIGPTLIVIFIMRKKVLTKLVSHSVQMSGRTAQMHSTLTKVLTLQSVLPVFFSGAVGSYALCQFDIVCSPVQEHFIMESISLIALLSPMITLYCMKPYKEFIVNLIRCDVAQLRRKSNLAVISNILLILAVVFRSPKSLRSYKVLLLNAGIIDLLSSFSMLMLMVRVVPARHVLAYVYDGPCVYVSGVFCHSLYTILLATLSQSLFLIACSFGYRLYILGRPSPSNRAVSFTCIIVSIPNLMILVIYIFMLDNPEDVRAELKAIRPEYAFDEYIVEGHASIFSVGTMFTILAMTMPIGPTLVLIFIIRHMVLKKLTAHSVQMSGRTAQMHNTLTRVLTLQSMLPVFFSGAVASYGMCQFDLVCSPVQEHFVMESVSFMALLSPMITLYCMQPYRNFVIHIASCNVTELKRDGILMTNSLENAVLFIDGLFSELSISFSSLLVFIVFRHTPVAFATYGIMIKCNALIDFYVSIGSSAALQRIIPIDWSLLIISYGPCEYFGTTSCYIACVMLFGGATFTMYTIAASLVFRLMVVRGKIPSVRDAFVLICNMPLPISVICSNDAKMSSQIAIWTAPDDVGKISSPAIFCSRVSRHSLSQLCSFPLYISIALWSNLHNHIVSQVSSRIMAELEQKSANISDKSRKLQRKFVAVMLICSLLKQSFLLFNFTLWVASCLDFFNIAHESVLEITWLLIWSSISDLNLTYFLTPIFLLPQTCLYTNGLLHVATVSSGSAFVSWTVTVAGNASTYASCFFYRHQFCIEPPAEVAIFRKLCLHIFSILAHHSSMSAAARKYNRSMTRMLIIQALVPCVFIIFPICMICIQVVINFESGVFPLLAMAIAGLHSLMHSIVMISTSKAYRSAITNSALRIVGRSSSVVMTAEVNSHDAHTVFMGKGKQAARAVTPSPIRRDELATRIGEKEGKYCEISASPTL</sequence>
<dbReference type="InterPro" id="IPR050920">
    <property type="entry name" value="Nematode_rcpt-like_delta"/>
</dbReference>
<name>A0A8R1YND9_PRIPA</name>
<feature type="transmembrane region" description="Helical" evidence="6">
    <location>
        <begin position="1804"/>
        <end position="1825"/>
    </location>
</feature>
<dbReference type="PANTHER" id="PTHR22945">
    <property type="entry name" value="SERPENTINE RECEPTOR, CLASS D DELTA"/>
    <property type="match status" value="1"/>
</dbReference>
<feature type="transmembrane region" description="Helical" evidence="6">
    <location>
        <begin position="216"/>
        <end position="241"/>
    </location>
</feature>
<feature type="transmembrane region" description="Helical" evidence="6">
    <location>
        <begin position="908"/>
        <end position="930"/>
    </location>
</feature>
<dbReference type="EnsemblMetazoa" id="PPA29380.1">
    <property type="protein sequence ID" value="PPA29380.1"/>
    <property type="gene ID" value="WBGene00118934"/>
</dbReference>
<feature type="transmembrane region" description="Helical" evidence="6">
    <location>
        <begin position="1306"/>
        <end position="1326"/>
    </location>
</feature>
<feature type="transmembrane region" description="Helical" evidence="6">
    <location>
        <begin position="872"/>
        <end position="896"/>
    </location>
</feature>
<feature type="transmembrane region" description="Helical" evidence="6">
    <location>
        <begin position="960"/>
        <end position="986"/>
    </location>
</feature>
<evidence type="ECO:0000256" key="2">
    <source>
        <dbReference type="ARBA" id="ARBA00009166"/>
    </source>
</evidence>
<proteinExistence type="inferred from homology"/>
<feature type="transmembrane region" description="Helical" evidence="6">
    <location>
        <begin position="178"/>
        <end position="201"/>
    </location>
</feature>
<dbReference type="Proteomes" id="UP000005239">
    <property type="component" value="Unassembled WGS sequence"/>
</dbReference>
<dbReference type="Gene3D" id="1.20.1070.10">
    <property type="entry name" value="Rhodopsin 7-helix transmembrane proteins"/>
    <property type="match status" value="1"/>
</dbReference>
<evidence type="ECO:0008006" key="9">
    <source>
        <dbReference type="Google" id="ProtNLM"/>
    </source>
</evidence>
<feature type="transmembrane region" description="Helical" evidence="6">
    <location>
        <begin position="1261"/>
        <end position="1285"/>
    </location>
</feature>
<comment type="subcellular location">
    <subcellularLocation>
        <location evidence="1">Membrane</location>
        <topology evidence="1">Multi-pass membrane protein</topology>
    </subcellularLocation>
</comment>
<gene>
    <name evidence="7" type="primary">WBGene00118934</name>
</gene>
<feature type="transmembrane region" description="Helical" evidence="6">
    <location>
        <begin position="1396"/>
        <end position="1420"/>
    </location>
</feature>
<keyword evidence="4 6" id="KW-1133">Transmembrane helix</keyword>
<dbReference type="InterPro" id="IPR019421">
    <property type="entry name" value="7TM_GPCR_serpentine_rcpt_Srd"/>
</dbReference>
<feature type="transmembrane region" description="Helical" evidence="6">
    <location>
        <begin position="1664"/>
        <end position="1685"/>
    </location>
</feature>
<feature type="transmembrane region" description="Helical" evidence="6">
    <location>
        <begin position="1621"/>
        <end position="1644"/>
    </location>
</feature>
<evidence type="ECO:0000256" key="6">
    <source>
        <dbReference type="SAM" id="Phobius"/>
    </source>
</evidence>
<feature type="transmembrane region" description="Helical" evidence="6">
    <location>
        <begin position="789"/>
        <end position="812"/>
    </location>
</feature>
<feature type="transmembrane region" description="Helical" evidence="6">
    <location>
        <begin position="35"/>
        <end position="58"/>
    </location>
</feature>
<evidence type="ECO:0000313" key="8">
    <source>
        <dbReference type="Proteomes" id="UP000005239"/>
    </source>
</evidence>
<feature type="transmembrane region" description="Helical" evidence="6">
    <location>
        <begin position="622"/>
        <end position="648"/>
    </location>
</feature>
<dbReference type="PANTHER" id="PTHR22945:SF40">
    <property type="entry name" value="SERPENTINE RECEPTOR, CLASS D (DELTA)-RELATED"/>
    <property type="match status" value="1"/>
</dbReference>
<feature type="transmembrane region" description="Helical" evidence="6">
    <location>
        <begin position="534"/>
        <end position="558"/>
    </location>
</feature>
<feature type="transmembrane region" description="Helical" evidence="6">
    <location>
        <begin position="1203"/>
        <end position="1224"/>
    </location>
</feature>